<evidence type="ECO:0000256" key="1">
    <source>
        <dbReference type="ARBA" id="ARBA00022679"/>
    </source>
</evidence>
<dbReference type="Gene3D" id="3.20.20.70">
    <property type="entry name" value="Aldolase class I"/>
    <property type="match status" value="1"/>
</dbReference>
<evidence type="ECO:0000259" key="7">
    <source>
        <dbReference type="PROSITE" id="PS50011"/>
    </source>
</evidence>
<organism evidence="8 9">
    <name type="scientific">Kolteria novifilia</name>
    <dbReference type="NCBI Taxonomy" id="2527975"/>
    <lineage>
        <taxon>Bacteria</taxon>
        <taxon>Pseudomonadati</taxon>
        <taxon>Planctomycetota</taxon>
        <taxon>Planctomycetia</taxon>
        <taxon>Kolteriales</taxon>
        <taxon>Kolteriaceae</taxon>
        <taxon>Kolteria</taxon>
    </lineage>
</organism>
<dbReference type="GO" id="GO:0005524">
    <property type="term" value="F:ATP binding"/>
    <property type="evidence" value="ECO:0007669"/>
    <property type="project" value="UniProtKB-UniRule"/>
</dbReference>
<dbReference type="Gene3D" id="3.40.50.720">
    <property type="entry name" value="NAD(P)-binding Rossmann-like Domain"/>
    <property type="match status" value="1"/>
</dbReference>
<dbReference type="SUPFAM" id="SSF56112">
    <property type="entry name" value="Protein kinase-like (PK-like)"/>
    <property type="match status" value="1"/>
</dbReference>
<evidence type="ECO:0000256" key="3">
    <source>
        <dbReference type="ARBA" id="ARBA00022777"/>
    </source>
</evidence>
<dbReference type="GO" id="GO:0003855">
    <property type="term" value="F:3-dehydroquinate dehydratase activity"/>
    <property type="evidence" value="ECO:0007669"/>
    <property type="project" value="InterPro"/>
</dbReference>
<dbReference type="CDD" id="cd00502">
    <property type="entry name" value="DHQase_I"/>
    <property type="match status" value="1"/>
</dbReference>
<dbReference type="OrthoDB" id="9792692at2"/>
<dbReference type="Pfam" id="PF01487">
    <property type="entry name" value="DHquinase_I"/>
    <property type="match status" value="1"/>
</dbReference>
<dbReference type="PROSITE" id="PS50011">
    <property type="entry name" value="PROTEIN_KINASE_DOM"/>
    <property type="match status" value="1"/>
</dbReference>
<dbReference type="InterPro" id="IPR017441">
    <property type="entry name" value="Protein_kinase_ATP_BS"/>
</dbReference>
<name>A0A518BAU2_9BACT</name>
<dbReference type="EMBL" id="CP036279">
    <property type="protein sequence ID" value="QDU64105.1"/>
    <property type="molecule type" value="Genomic_DNA"/>
</dbReference>
<evidence type="ECO:0000256" key="2">
    <source>
        <dbReference type="ARBA" id="ARBA00022741"/>
    </source>
</evidence>
<protein>
    <submittedName>
        <fullName evidence="8">Serine/threonine-protein kinase PknB</fullName>
        <ecNumber evidence="8">2.7.11.1</ecNumber>
    </submittedName>
</protein>
<dbReference type="InterPro" id="IPR001381">
    <property type="entry name" value="DHquinase_I"/>
</dbReference>
<dbReference type="PROSITE" id="PS00108">
    <property type="entry name" value="PROTEIN_KINASE_ST"/>
    <property type="match status" value="1"/>
</dbReference>
<dbReference type="AlphaFoldDB" id="A0A518BAU2"/>
<dbReference type="SUPFAM" id="SSF51569">
    <property type="entry name" value="Aldolase"/>
    <property type="match status" value="1"/>
</dbReference>
<sequence length="909" mass="100076">MLSAAEFRDRVVACGIISPIRLDEILGKLSQNGPPPSAEQYANRLIDEDVLTAWQARQIVAGRGKYMLLESRYGLLDKLGQGGMAAVFRARDLKLGRQVVVKIPKPSVLERPSMLARFRKEVLANGRLEHPNIVRALDVGNDGKLHFIILELVDGENLHHLVRRKGPLPVEQALDYVRQVSEALEYASRQGVVHRDLKPSNMLVTADHHVKVLDMGLARLFSTDAIPGGDESVETVFTKAGTLVGTANYIAPEQAQNVHRADTRSDIYSLGCSLYELLAGQSPFRGRTPMETVVMHMTESAPRVKGAGREVQRLLDRMMAKEPDDRHASPTELLSDLRRCLRKVSGRKKARVTTQGIAAMTESIDDQQGKTGDPSLHLPADLPDWLAQDDAPRTRRRVPTPKAKILPDEFQGSPNGETKVCIPITPLSHRMAFADLINARRLADLIELGLDRFVRTPNIPSLLEVCQKPAIASCRRLQDGGRWSGTEVERLEILRRAIRDGVGYVELELDCAEHIAREGSTLRVISYTNTAGIPPNLREIHARASRLDADVVKLVLPIRTPHDAALVASIVQSSRVPTTVVGLGPSGPAAVLLGRRFRSPWTYTSLSRQTEGYPGAGSFFDLEDFYDARRVTTDTPFLVVSGEGERTLLTVRLLNDGFRQAGSRVRCLPLRIDRASELAQVASPLGLVGVVMEGETSTSLNSLLERRSRLVRAVGSADMLFLTERGWMGEHSFAKAAIDVIERVLPGDRSKWADRHVVFVGLSPPIRAMAFALLTEKARVTLIDRDRHRARRVATQLRAQSCTIGELPPGDCDVLVVNVQAGSELYADLTPEVLAEEGALLDLGKFPRTGDLANRAREQRAAQVADPIDVQLNRVQRILRRTTKCDVGIDDLGKALEGYDLEAMGSPLG</sequence>
<dbReference type="RefSeq" id="WP_145262070.1">
    <property type="nucleotide sequence ID" value="NZ_CP036279.1"/>
</dbReference>
<dbReference type="Pfam" id="PF00069">
    <property type="entry name" value="Pkinase"/>
    <property type="match status" value="1"/>
</dbReference>
<evidence type="ECO:0000256" key="5">
    <source>
        <dbReference type="PROSITE-ProRule" id="PRU10141"/>
    </source>
</evidence>
<keyword evidence="2 5" id="KW-0547">Nucleotide-binding</keyword>
<accession>A0A518BAU2</accession>
<dbReference type="GO" id="GO:0004674">
    <property type="term" value="F:protein serine/threonine kinase activity"/>
    <property type="evidence" value="ECO:0007669"/>
    <property type="project" value="UniProtKB-EC"/>
</dbReference>
<dbReference type="InterPro" id="IPR000719">
    <property type="entry name" value="Prot_kinase_dom"/>
</dbReference>
<dbReference type="PANTHER" id="PTHR43289:SF6">
    <property type="entry name" value="SERINE_THREONINE-PROTEIN KINASE NEKL-3"/>
    <property type="match status" value="1"/>
</dbReference>
<evidence type="ECO:0000256" key="6">
    <source>
        <dbReference type="SAM" id="MobiDB-lite"/>
    </source>
</evidence>
<keyword evidence="3 8" id="KW-0418">Kinase</keyword>
<dbReference type="InterPro" id="IPR008271">
    <property type="entry name" value="Ser/Thr_kinase_AS"/>
</dbReference>
<dbReference type="KEGG" id="knv:Pan216_49940"/>
<dbReference type="InterPro" id="IPR013785">
    <property type="entry name" value="Aldolase_TIM"/>
</dbReference>
<evidence type="ECO:0000256" key="4">
    <source>
        <dbReference type="ARBA" id="ARBA00022840"/>
    </source>
</evidence>
<gene>
    <name evidence="8" type="primary">pknB_17</name>
    <name evidence="8" type="ORF">Pan216_49940</name>
</gene>
<feature type="binding site" evidence="5">
    <location>
        <position position="102"/>
    </location>
    <ligand>
        <name>ATP</name>
        <dbReference type="ChEBI" id="CHEBI:30616"/>
    </ligand>
</feature>
<feature type="domain" description="Protein kinase" evidence="7">
    <location>
        <begin position="73"/>
        <end position="341"/>
    </location>
</feature>
<dbReference type="SUPFAM" id="SSF51735">
    <property type="entry name" value="NAD(P)-binding Rossmann-fold domains"/>
    <property type="match status" value="1"/>
</dbReference>
<dbReference type="SMART" id="SM00220">
    <property type="entry name" value="S_TKc"/>
    <property type="match status" value="1"/>
</dbReference>
<dbReference type="InterPro" id="IPR011009">
    <property type="entry name" value="Kinase-like_dom_sf"/>
</dbReference>
<keyword evidence="4 5" id="KW-0067">ATP-binding</keyword>
<keyword evidence="1 8" id="KW-0808">Transferase</keyword>
<keyword evidence="9" id="KW-1185">Reference proteome</keyword>
<feature type="region of interest" description="Disordered" evidence="6">
    <location>
        <begin position="359"/>
        <end position="396"/>
    </location>
</feature>
<dbReference type="PROSITE" id="PS00107">
    <property type="entry name" value="PROTEIN_KINASE_ATP"/>
    <property type="match status" value="1"/>
</dbReference>
<dbReference type="Gene3D" id="1.10.510.10">
    <property type="entry name" value="Transferase(Phosphotransferase) domain 1"/>
    <property type="match status" value="1"/>
</dbReference>
<proteinExistence type="predicted"/>
<evidence type="ECO:0000313" key="9">
    <source>
        <dbReference type="Proteomes" id="UP000317093"/>
    </source>
</evidence>
<dbReference type="PANTHER" id="PTHR43289">
    <property type="entry name" value="MITOGEN-ACTIVATED PROTEIN KINASE KINASE KINASE 20-RELATED"/>
    <property type="match status" value="1"/>
</dbReference>
<dbReference type="InterPro" id="IPR036291">
    <property type="entry name" value="NAD(P)-bd_dom_sf"/>
</dbReference>
<evidence type="ECO:0000313" key="8">
    <source>
        <dbReference type="EMBL" id="QDU64105.1"/>
    </source>
</evidence>
<dbReference type="Proteomes" id="UP000317093">
    <property type="component" value="Chromosome"/>
</dbReference>
<dbReference type="CDD" id="cd14014">
    <property type="entry name" value="STKc_PknB_like"/>
    <property type="match status" value="1"/>
</dbReference>
<dbReference type="EC" id="2.7.11.1" evidence="8"/>
<reference evidence="8 9" key="1">
    <citation type="submission" date="2019-02" db="EMBL/GenBank/DDBJ databases">
        <title>Deep-cultivation of Planctomycetes and their phenomic and genomic characterization uncovers novel biology.</title>
        <authorList>
            <person name="Wiegand S."/>
            <person name="Jogler M."/>
            <person name="Boedeker C."/>
            <person name="Pinto D."/>
            <person name="Vollmers J."/>
            <person name="Rivas-Marin E."/>
            <person name="Kohn T."/>
            <person name="Peeters S.H."/>
            <person name="Heuer A."/>
            <person name="Rast P."/>
            <person name="Oberbeckmann S."/>
            <person name="Bunk B."/>
            <person name="Jeske O."/>
            <person name="Meyerdierks A."/>
            <person name="Storesund J.E."/>
            <person name="Kallscheuer N."/>
            <person name="Luecker S."/>
            <person name="Lage O.M."/>
            <person name="Pohl T."/>
            <person name="Merkel B.J."/>
            <person name="Hornburger P."/>
            <person name="Mueller R.-W."/>
            <person name="Bruemmer F."/>
            <person name="Labrenz M."/>
            <person name="Spormann A.M."/>
            <person name="Op den Camp H."/>
            <person name="Overmann J."/>
            <person name="Amann R."/>
            <person name="Jetten M.S.M."/>
            <person name="Mascher T."/>
            <person name="Medema M.H."/>
            <person name="Devos D.P."/>
            <person name="Kaster A.-K."/>
            <person name="Ovreas L."/>
            <person name="Rohde M."/>
            <person name="Galperin M.Y."/>
            <person name="Jogler C."/>
        </authorList>
    </citation>
    <scope>NUCLEOTIDE SEQUENCE [LARGE SCALE GENOMIC DNA]</scope>
    <source>
        <strain evidence="8 9">Pan216</strain>
    </source>
</reference>
<dbReference type="Gene3D" id="3.30.200.20">
    <property type="entry name" value="Phosphorylase Kinase, domain 1"/>
    <property type="match status" value="1"/>
</dbReference>